<dbReference type="PANTHER" id="PTHR12151:SF25">
    <property type="entry name" value="LINALOOL DEHYDRATASE_ISOMERASE DOMAIN-CONTAINING PROTEIN"/>
    <property type="match status" value="1"/>
</dbReference>
<dbReference type="CDD" id="cd02968">
    <property type="entry name" value="SCO"/>
    <property type="match status" value="1"/>
</dbReference>
<name>A0A246GBT2_9FLAO</name>
<dbReference type="GO" id="GO:0046872">
    <property type="term" value="F:metal ion binding"/>
    <property type="evidence" value="ECO:0007669"/>
    <property type="project" value="UniProtKB-KW"/>
</dbReference>
<reference evidence="5 6" key="1">
    <citation type="journal article" date="2017" name="Infect. Genet. Evol.">
        <title>Comparative genome analysis of fish pathogen Flavobacterium columnare reveals extensive sequence diversity within the species.</title>
        <authorList>
            <person name="Kayansamruaj P."/>
            <person name="Dong H.T."/>
            <person name="Hirono I."/>
            <person name="Kondo H."/>
            <person name="Senapin S."/>
            <person name="Rodkhum C."/>
        </authorList>
    </citation>
    <scope>NUCLEOTIDE SEQUENCE [LARGE SCALE GENOMIC DNA]</scope>
    <source>
        <strain evidence="5 6">1214</strain>
    </source>
</reference>
<dbReference type="Pfam" id="PF02630">
    <property type="entry name" value="SCO1-SenC"/>
    <property type="match status" value="1"/>
</dbReference>
<dbReference type="EMBL" id="MTCY01000012">
    <property type="protein sequence ID" value="OWP78153.1"/>
    <property type="molecule type" value="Genomic_DNA"/>
</dbReference>
<evidence type="ECO:0000256" key="2">
    <source>
        <dbReference type="PIRSR" id="PIRSR603782-1"/>
    </source>
</evidence>
<protein>
    <recommendedName>
        <fullName evidence="7">SCO family protein</fullName>
    </recommendedName>
</protein>
<comment type="caution">
    <text evidence="5">The sequence shown here is derived from an EMBL/GenBank/DDBJ whole genome shotgun (WGS) entry which is preliminary data.</text>
</comment>
<dbReference type="Gene3D" id="3.40.30.10">
    <property type="entry name" value="Glutaredoxin"/>
    <property type="match status" value="1"/>
</dbReference>
<evidence type="ECO:0000313" key="5">
    <source>
        <dbReference type="EMBL" id="OWP78153.1"/>
    </source>
</evidence>
<organism evidence="5 6">
    <name type="scientific">Flavobacterium columnare</name>
    <dbReference type="NCBI Taxonomy" id="996"/>
    <lineage>
        <taxon>Bacteria</taxon>
        <taxon>Pseudomonadati</taxon>
        <taxon>Bacteroidota</taxon>
        <taxon>Flavobacteriia</taxon>
        <taxon>Flavobacteriales</taxon>
        <taxon>Flavobacteriaceae</taxon>
        <taxon>Flavobacterium</taxon>
    </lineage>
</organism>
<feature type="binding site" evidence="2">
    <location>
        <position position="183"/>
    </location>
    <ligand>
        <name>Cu cation</name>
        <dbReference type="ChEBI" id="CHEBI:23378"/>
    </ligand>
</feature>
<evidence type="ECO:0000313" key="6">
    <source>
        <dbReference type="Proteomes" id="UP000198034"/>
    </source>
</evidence>
<evidence type="ECO:0000256" key="4">
    <source>
        <dbReference type="SAM" id="Phobius"/>
    </source>
</evidence>
<dbReference type="InterPro" id="IPR036249">
    <property type="entry name" value="Thioredoxin-like_sf"/>
</dbReference>
<dbReference type="Proteomes" id="UP000198034">
    <property type="component" value="Unassembled WGS sequence"/>
</dbReference>
<dbReference type="SUPFAM" id="SSF52833">
    <property type="entry name" value="Thioredoxin-like"/>
    <property type="match status" value="1"/>
</dbReference>
<gene>
    <name evidence="5" type="ORF">BWK62_06005</name>
</gene>
<keyword evidence="4" id="KW-1133">Transmembrane helix</keyword>
<comment type="similarity">
    <text evidence="1">Belongs to the SCO1/2 family.</text>
</comment>
<dbReference type="InterPro" id="IPR003782">
    <property type="entry name" value="SCO1/SenC"/>
</dbReference>
<accession>A0A246GBT2</accession>
<evidence type="ECO:0000256" key="1">
    <source>
        <dbReference type="ARBA" id="ARBA00010996"/>
    </source>
</evidence>
<proteinExistence type="inferred from homology"/>
<feature type="disulfide bond" description="Redox-active" evidence="3">
    <location>
        <begin position="94"/>
        <end position="98"/>
    </location>
</feature>
<evidence type="ECO:0000256" key="3">
    <source>
        <dbReference type="PIRSR" id="PIRSR603782-2"/>
    </source>
</evidence>
<keyword evidence="4" id="KW-0472">Membrane</keyword>
<evidence type="ECO:0008006" key="7">
    <source>
        <dbReference type="Google" id="ProtNLM"/>
    </source>
</evidence>
<keyword evidence="4" id="KW-0812">Transmembrane</keyword>
<dbReference type="AlphaFoldDB" id="A0A246GBT2"/>
<keyword evidence="2" id="KW-0186">Copper</keyword>
<feature type="binding site" evidence="2">
    <location>
        <position position="98"/>
    </location>
    <ligand>
        <name>Cu cation</name>
        <dbReference type="ChEBI" id="CHEBI:23378"/>
    </ligand>
</feature>
<sequence length="224" mass="25894">MIERIKKYRIFLITLSVISVVCISLFYMALKPKKTLPIYTPSMVNPELVDTTVQHIANKHLISDFSFTNQDGRIVTQKDYEGKVYVADFFFTSCKTICPLMTNNMSWLQDQIKNNPKVMLLSHSVTPDIDSVPVLKKYALEKGAISGKWNLVTGNKKDIYYIARKSYLAVKTGKPEELYDMVHTENFVLIDQKKRVRGFYDGTKKEEVEKLLKDIEFLCTDEKK</sequence>
<keyword evidence="3" id="KW-1015">Disulfide bond</keyword>
<dbReference type="PANTHER" id="PTHR12151">
    <property type="entry name" value="ELECTRON TRANSPORT PROTIN SCO1/SENC FAMILY MEMBER"/>
    <property type="match status" value="1"/>
</dbReference>
<feature type="binding site" evidence="2">
    <location>
        <position position="94"/>
    </location>
    <ligand>
        <name>Cu cation</name>
        <dbReference type="ChEBI" id="CHEBI:23378"/>
    </ligand>
</feature>
<keyword evidence="2" id="KW-0479">Metal-binding</keyword>
<feature type="transmembrane region" description="Helical" evidence="4">
    <location>
        <begin position="12"/>
        <end position="30"/>
    </location>
</feature>